<gene>
    <name evidence="3" type="ORF">GCM10010334_73120</name>
</gene>
<reference evidence="3" key="2">
    <citation type="submission" date="2020-09" db="EMBL/GenBank/DDBJ databases">
        <authorList>
            <person name="Sun Q."/>
            <person name="Ohkuma M."/>
        </authorList>
    </citation>
    <scope>NUCLEOTIDE SEQUENCE</scope>
    <source>
        <strain evidence="3">JCM 4637</strain>
    </source>
</reference>
<dbReference type="Pfam" id="PF07859">
    <property type="entry name" value="Abhydrolase_3"/>
    <property type="match status" value="1"/>
</dbReference>
<keyword evidence="1" id="KW-0378">Hydrolase</keyword>
<dbReference type="RefSeq" id="WP_189827507.1">
    <property type="nucleotide sequence ID" value="NZ_BMVC01000021.1"/>
</dbReference>
<protein>
    <submittedName>
        <fullName evidence="3">Esterase</fullName>
    </submittedName>
</protein>
<dbReference type="InterPro" id="IPR050300">
    <property type="entry name" value="GDXG_lipolytic_enzyme"/>
</dbReference>
<reference evidence="3" key="1">
    <citation type="journal article" date="2014" name="Int. J. Syst. Evol. Microbiol.">
        <title>Complete genome sequence of Corynebacterium casei LMG S-19264T (=DSM 44701T), isolated from a smear-ripened cheese.</title>
        <authorList>
            <consortium name="US DOE Joint Genome Institute (JGI-PGF)"/>
            <person name="Walter F."/>
            <person name="Albersmeier A."/>
            <person name="Kalinowski J."/>
            <person name="Ruckert C."/>
        </authorList>
    </citation>
    <scope>NUCLEOTIDE SEQUENCE</scope>
    <source>
        <strain evidence="3">JCM 4637</strain>
    </source>
</reference>
<dbReference type="SUPFAM" id="SSF53474">
    <property type="entry name" value="alpha/beta-Hydrolases"/>
    <property type="match status" value="1"/>
</dbReference>
<comment type="caution">
    <text evidence="3">The sequence shown here is derived from an EMBL/GenBank/DDBJ whole genome shotgun (WGS) entry which is preliminary data.</text>
</comment>
<sequence>MASVRMRVLSLVLRGARKPLLASAEAARKRIAAPKADPAPPLPLLRRHRVSVREVEGFPVYSVIPRGGTAPSRAVVYWHGGAYTAEILRPHWSFVSQLADAGCRVEVPLYGLTPDHTYREALPLGRAVHAELLKQFEPGAVTHAGDSSGGGLALAVTQTLAGAGLALPGRLVLLSPWLDLTVANPGIAAVERRDPWLSSAGLIEAGLAWADGDDPLLPALSPLHGELAGLPELDIRIGTHDVFHPDCVALHERATAAGVRSELHVVEGGWHVYVLGPVPEGRQARAEIIRKVAFD</sequence>
<evidence type="ECO:0000259" key="2">
    <source>
        <dbReference type="Pfam" id="PF07859"/>
    </source>
</evidence>
<dbReference type="GO" id="GO:0016787">
    <property type="term" value="F:hydrolase activity"/>
    <property type="evidence" value="ECO:0007669"/>
    <property type="project" value="UniProtKB-KW"/>
</dbReference>
<evidence type="ECO:0000313" key="3">
    <source>
        <dbReference type="EMBL" id="GHD14165.1"/>
    </source>
</evidence>
<dbReference type="PANTHER" id="PTHR48081">
    <property type="entry name" value="AB HYDROLASE SUPERFAMILY PROTEIN C4A8.06C"/>
    <property type="match status" value="1"/>
</dbReference>
<proteinExistence type="predicted"/>
<dbReference type="PANTHER" id="PTHR48081:SF8">
    <property type="entry name" value="ALPHA_BETA HYDROLASE FOLD-3 DOMAIN-CONTAINING PROTEIN-RELATED"/>
    <property type="match status" value="1"/>
</dbReference>
<evidence type="ECO:0000313" key="4">
    <source>
        <dbReference type="Proteomes" id="UP000638353"/>
    </source>
</evidence>
<dbReference type="InterPro" id="IPR013094">
    <property type="entry name" value="AB_hydrolase_3"/>
</dbReference>
<dbReference type="EMBL" id="BMVC01000021">
    <property type="protein sequence ID" value="GHD14165.1"/>
    <property type="molecule type" value="Genomic_DNA"/>
</dbReference>
<evidence type="ECO:0000256" key="1">
    <source>
        <dbReference type="ARBA" id="ARBA00022801"/>
    </source>
</evidence>
<dbReference type="InterPro" id="IPR029058">
    <property type="entry name" value="AB_hydrolase_fold"/>
</dbReference>
<feature type="domain" description="Alpha/beta hydrolase fold-3" evidence="2">
    <location>
        <begin position="75"/>
        <end position="274"/>
    </location>
</feature>
<organism evidence="3 4">
    <name type="scientific">Streptomyces finlayi</name>
    <dbReference type="NCBI Taxonomy" id="67296"/>
    <lineage>
        <taxon>Bacteria</taxon>
        <taxon>Bacillati</taxon>
        <taxon>Actinomycetota</taxon>
        <taxon>Actinomycetes</taxon>
        <taxon>Kitasatosporales</taxon>
        <taxon>Streptomycetaceae</taxon>
        <taxon>Streptomyces</taxon>
    </lineage>
</organism>
<accession>A0A919CEA0</accession>
<dbReference type="AlphaFoldDB" id="A0A919CEA0"/>
<name>A0A919CEA0_9ACTN</name>
<dbReference type="Gene3D" id="3.40.50.1820">
    <property type="entry name" value="alpha/beta hydrolase"/>
    <property type="match status" value="1"/>
</dbReference>
<dbReference type="Proteomes" id="UP000638353">
    <property type="component" value="Unassembled WGS sequence"/>
</dbReference>